<gene>
    <name evidence="1" type="ORF">RHMOL_Rhmol04G0174200</name>
</gene>
<reference evidence="1" key="1">
    <citation type="submission" date="2022-02" db="EMBL/GenBank/DDBJ databases">
        <title>Plant Genome Project.</title>
        <authorList>
            <person name="Zhang R.-G."/>
        </authorList>
    </citation>
    <scope>NUCLEOTIDE SEQUENCE</scope>
    <source>
        <strain evidence="1">AT1</strain>
    </source>
</reference>
<protein>
    <submittedName>
        <fullName evidence="1">Uncharacterized protein</fullName>
    </submittedName>
</protein>
<comment type="caution">
    <text evidence="1">The sequence shown here is derived from an EMBL/GenBank/DDBJ whole genome shotgun (WGS) entry which is preliminary data.</text>
</comment>
<accession>A0ACC0P2R5</accession>
<sequence length="88" mass="10503">MCGFRNPRNPSTLMFWSIIRKFKHLHHSSILFFERERQAAVSLPRRLMVVFQQLAVKSSQPWEEEAKQDPTTPTVGSESFLRRLWYHT</sequence>
<proteinExistence type="predicted"/>
<dbReference type="EMBL" id="CM046391">
    <property type="protein sequence ID" value="KAI8559444.1"/>
    <property type="molecule type" value="Genomic_DNA"/>
</dbReference>
<organism evidence="1 2">
    <name type="scientific">Rhododendron molle</name>
    <name type="common">Chinese azalea</name>
    <name type="synonym">Azalea mollis</name>
    <dbReference type="NCBI Taxonomy" id="49168"/>
    <lineage>
        <taxon>Eukaryota</taxon>
        <taxon>Viridiplantae</taxon>
        <taxon>Streptophyta</taxon>
        <taxon>Embryophyta</taxon>
        <taxon>Tracheophyta</taxon>
        <taxon>Spermatophyta</taxon>
        <taxon>Magnoliopsida</taxon>
        <taxon>eudicotyledons</taxon>
        <taxon>Gunneridae</taxon>
        <taxon>Pentapetalae</taxon>
        <taxon>asterids</taxon>
        <taxon>Ericales</taxon>
        <taxon>Ericaceae</taxon>
        <taxon>Ericoideae</taxon>
        <taxon>Rhodoreae</taxon>
        <taxon>Rhododendron</taxon>
    </lineage>
</organism>
<evidence type="ECO:0000313" key="2">
    <source>
        <dbReference type="Proteomes" id="UP001062846"/>
    </source>
</evidence>
<evidence type="ECO:0000313" key="1">
    <source>
        <dbReference type="EMBL" id="KAI8559444.1"/>
    </source>
</evidence>
<name>A0ACC0P2R5_RHOML</name>
<dbReference type="Proteomes" id="UP001062846">
    <property type="component" value="Chromosome 4"/>
</dbReference>
<keyword evidence="2" id="KW-1185">Reference proteome</keyword>